<proteinExistence type="predicted"/>
<protein>
    <submittedName>
        <fullName evidence="1">Uncharacterized protein</fullName>
    </submittedName>
</protein>
<evidence type="ECO:0000313" key="2">
    <source>
        <dbReference type="Proteomes" id="UP001187682"/>
    </source>
</evidence>
<accession>A0AAE8MQD3</accession>
<organism evidence="1 2">
    <name type="scientific">Cephalotrichum gorgonifer</name>
    <dbReference type="NCBI Taxonomy" id="2041049"/>
    <lineage>
        <taxon>Eukaryota</taxon>
        <taxon>Fungi</taxon>
        <taxon>Dikarya</taxon>
        <taxon>Ascomycota</taxon>
        <taxon>Pezizomycotina</taxon>
        <taxon>Sordariomycetes</taxon>
        <taxon>Hypocreomycetidae</taxon>
        <taxon>Microascales</taxon>
        <taxon>Microascaceae</taxon>
        <taxon>Cephalotrichum</taxon>
    </lineage>
</organism>
<dbReference type="Proteomes" id="UP001187682">
    <property type="component" value="Unassembled WGS sequence"/>
</dbReference>
<gene>
    <name evidence="1" type="ORF">DNG_00428</name>
</gene>
<name>A0AAE8MQD3_9PEZI</name>
<dbReference type="EMBL" id="ONZQ02000001">
    <property type="protein sequence ID" value="SPN96909.1"/>
    <property type="molecule type" value="Genomic_DNA"/>
</dbReference>
<keyword evidence="2" id="KW-1185">Reference proteome</keyword>
<comment type="caution">
    <text evidence="1">The sequence shown here is derived from an EMBL/GenBank/DDBJ whole genome shotgun (WGS) entry which is preliminary data.</text>
</comment>
<sequence>MKIPFRIFEYTYATLHFCT</sequence>
<evidence type="ECO:0000313" key="1">
    <source>
        <dbReference type="EMBL" id="SPN96909.1"/>
    </source>
</evidence>
<dbReference type="AlphaFoldDB" id="A0AAE8MQD3"/>
<reference evidence="1" key="1">
    <citation type="submission" date="2018-03" db="EMBL/GenBank/DDBJ databases">
        <authorList>
            <person name="Guldener U."/>
        </authorList>
    </citation>
    <scope>NUCLEOTIDE SEQUENCE</scope>
</reference>